<proteinExistence type="predicted"/>
<evidence type="ECO:0000313" key="3">
    <source>
        <dbReference type="Proteomes" id="UP000275267"/>
    </source>
</evidence>
<dbReference type="Proteomes" id="UP000275267">
    <property type="component" value="Unassembled WGS sequence"/>
</dbReference>
<comment type="caution">
    <text evidence="2">The sequence shown here is derived from an EMBL/GenBank/DDBJ whole genome shotgun (WGS) entry which is preliminary data.</text>
</comment>
<dbReference type="AlphaFoldDB" id="A0A3L6RPS1"/>
<feature type="region of interest" description="Disordered" evidence="1">
    <location>
        <begin position="114"/>
        <end position="159"/>
    </location>
</feature>
<feature type="compositionally biased region" description="Polar residues" evidence="1">
    <location>
        <begin position="10"/>
        <end position="22"/>
    </location>
</feature>
<feature type="compositionally biased region" description="Low complexity" evidence="1">
    <location>
        <begin position="130"/>
        <end position="147"/>
    </location>
</feature>
<sequence length="243" mass="26049">MWDGLKPHSTIISTTRLPSQLANRPIRSRTNHTSSIIPSKSINPISQSELQNRSSEEAPSLKSPAIGNLYEKYPAELAIWCDDEHGFCGCTGRIIIRWRSSELERDLLASQTAMGMANSSGPKSPRLRQSLSTSPSAPLVPSSALGARSSKCEGRSPDDRCVVDAEHDARPRLGRIWVAAARDGAAMEASSGRAAATTRKAAGRPDLPTAWTAESGSVEVARRRMVAGGGCRWEPCAVQQSSG</sequence>
<name>A0A3L6RPS1_PANMI</name>
<accession>A0A3L6RPS1</accession>
<evidence type="ECO:0000313" key="2">
    <source>
        <dbReference type="EMBL" id="RLN07153.1"/>
    </source>
</evidence>
<dbReference type="EMBL" id="PQIB02000007">
    <property type="protein sequence ID" value="RLN07153.1"/>
    <property type="molecule type" value="Genomic_DNA"/>
</dbReference>
<feature type="compositionally biased region" description="Low complexity" evidence="1">
    <location>
        <begin position="34"/>
        <end position="48"/>
    </location>
</feature>
<feature type="region of interest" description="Disordered" evidence="1">
    <location>
        <begin position="1"/>
        <end position="61"/>
    </location>
</feature>
<evidence type="ECO:0000256" key="1">
    <source>
        <dbReference type="SAM" id="MobiDB-lite"/>
    </source>
</evidence>
<protein>
    <submittedName>
        <fullName evidence="2">Uncharacterized protein</fullName>
    </submittedName>
</protein>
<gene>
    <name evidence="2" type="ORF">C2845_PM11G20740</name>
</gene>
<keyword evidence="3" id="KW-1185">Reference proteome</keyword>
<organism evidence="2 3">
    <name type="scientific">Panicum miliaceum</name>
    <name type="common">Proso millet</name>
    <name type="synonym">Broomcorn millet</name>
    <dbReference type="NCBI Taxonomy" id="4540"/>
    <lineage>
        <taxon>Eukaryota</taxon>
        <taxon>Viridiplantae</taxon>
        <taxon>Streptophyta</taxon>
        <taxon>Embryophyta</taxon>
        <taxon>Tracheophyta</taxon>
        <taxon>Spermatophyta</taxon>
        <taxon>Magnoliopsida</taxon>
        <taxon>Liliopsida</taxon>
        <taxon>Poales</taxon>
        <taxon>Poaceae</taxon>
        <taxon>PACMAD clade</taxon>
        <taxon>Panicoideae</taxon>
        <taxon>Panicodae</taxon>
        <taxon>Paniceae</taxon>
        <taxon>Panicinae</taxon>
        <taxon>Panicum</taxon>
        <taxon>Panicum sect. Panicum</taxon>
    </lineage>
</organism>
<reference evidence="3" key="1">
    <citation type="journal article" date="2019" name="Nat. Commun.">
        <title>The genome of broomcorn millet.</title>
        <authorList>
            <person name="Zou C."/>
            <person name="Miki D."/>
            <person name="Li D."/>
            <person name="Tang Q."/>
            <person name="Xiao L."/>
            <person name="Rajput S."/>
            <person name="Deng P."/>
            <person name="Jia W."/>
            <person name="Huang R."/>
            <person name="Zhang M."/>
            <person name="Sun Y."/>
            <person name="Hu J."/>
            <person name="Fu X."/>
            <person name="Schnable P.S."/>
            <person name="Li F."/>
            <person name="Zhang H."/>
            <person name="Feng B."/>
            <person name="Zhu X."/>
            <person name="Liu R."/>
            <person name="Schnable J.C."/>
            <person name="Zhu J.-K."/>
            <person name="Zhang H."/>
        </authorList>
    </citation>
    <scope>NUCLEOTIDE SEQUENCE [LARGE SCALE GENOMIC DNA]</scope>
</reference>
<feature type="compositionally biased region" description="Basic and acidic residues" evidence="1">
    <location>
        <begin position="150"/>
        <end position="159"/>
    </location>
</feature>